<dbReference type="Pfam" id="PF02355">
    <property type="entry name" value="SecD_SecF_C"/>
    <property type="match status" value="1"/>
</dbReference>
<evidence type="ECO:0000313" key="14">
    <source>
        <dbReference type="Proteomes" id="UP000176547"/>
    </source>
</evidence>
<sequence length="434" mass="47563">MKLRLSLGILGIVVLSVLSAFVVFDQLGLVKISKVFPFRLGLDLQGGTHLVYEGNLSDIASGDRDDAMDSVRGVIERRVNAFGVAEPVVQRSGDNRLIVELPGVKDINEAVRQIGLTPFLDFREENPEYIAPEDPTEVDFNQFYRPTGLSGKHLERAEIVFDPNNNTPQISLHFDDEGKDLFAQITERNVGQTLAIFLDGVPISAPVVQQQITAGQAVITGKFTIEEARELMQRLNSGALPVPIKLLEQENIGPSLGAQSIEKSVVAGILGFLSIVVFMLVYYRLPGLIASLALVVYVFLVLAIFKLLSVTLTLPGIAGFILSVGMAVDANILIFERTIEEVRRGLPLEKALAEGFRRAWLSIRDSNISSLITCLILFWFGTSIIRGFALTLGIGIVLSMFTAIVVSRTFLRALMNYDLTRHPVLYGHKGAGDV</sequence>
<evidence type="ECO:0000259" key="10">
    <source>
        <dbReference type="Pfam" id="PF02355"/>
    </source>
</evidence>
<evidence type="ECO:0000256" key="5">
    <source>
        <dbReference type="ARBA" id="ARBA00022927"/>
    </source>
</evidence>
<comment type="subcellular location">
    <subcellularLocation>
        <location evidence="1 9">Cell membrane</location>
        <topology evidence="1 9">Multi-pass membrane protein</topology>
    </subcellularLocation>
</comment>
<proteinExistence type="inferred from homology"/>
<keyword evidence="5 9" id="KW-0653">Protein transport</keyword>
<dbReference type="Gene3D" id="3.30.1360.200">
    <property type="match status" value="1"/>
</dbReference>
<dbReference type="GO" id="GO:0065002">
    <property type="term" value="P:intracellular protein transmembrane transport"/>
    <property type="evidence" value="ECO:0007669"/>
    <property type="project" value="UniProtKB-UniRule"/>
</dbReference>
<feature type="transmembrane region" description="Helical" evidence="9">
    <location>
        <begin position="367"/>
        <end position="385"/>
    </location>
</feature>
<evidence type="ECO:0000256" key="9">
    <source>
        <dbReference type="HAMAP-Rule" id="MF_01463"/>
    </source>
</evidence>
<dbReference type="HAMAP" id="MF_01463_B">
    <property type="entry name" value="SecD_B"/>
    <property type="match status" value="1"/>
</dbReference>
<feature type="transmembrane region" description="Helical" evidence="9">
    <location>
        <begin position="314"/>
        <end position="335"/>
    </location>
</feature>
<dbReference type="InterPro" id="IPR054384">
    <property type="entry name" value="SecDF_P1_head"/>
</dbReference>
<dbReference type="SUPFAM" id="SSF82866">
    <property type="entry name" value="Multidrug efflux transporter AcrB transmembrane domain"/>
    <property type="match status" value="1"/>
</dbReference>
<dbReference type="PRINTS" id="PR00702">
    <property type="entry name" value="ACRIFLAVINRP"/>
</dbReference>
<feature type="transmembrane region" description="Helical" evidence="9">
    <location>
        <begin position="288"/>
        <end position="308"/>
    </location>
</feature>
<evidence type="ECO:0000256" key="4">
    <source>
        <dbReference type="ARBA" id="ARBA00022692"/>
    </source>
</evidence>
<dbReference type="PANTHER" id="PTHR30081:SF1">
    <property type="entry name" value="PROTEIN TRANSLOCASE SUBUNIT SECD"/>
    <property type="match status" value="1"/>
</dbReference>
<keyword evidence="3 9" id="KW-1003">Cell membrane</keyword>
<dbReference type="Gene3D" id="1.20.1640.10">
    <property type="entry name" value="Multidrug efflux transporter AcrB transmembrane domain"/>
    <property type="match status" value="1"/>
</dbReference>
<comment type="similarity">
    <text evidence="9">Belongs to the SecD/SecF family. SecD subfamily.</text>
</comment>
<evidence type="ECO:0000256" key="3">
    <source>
        <dbReference type="ARBA" id="ARBA00022475"/>
    </source>
</evidence>
<dbReference type="GO" id="GO:0006605">
    <property type="term" value="P:protein targeting"/>
    <property type="evidence" value="ECO:0007669"/>
    <property type="project" value="UniProtKB-UniRule"/>
</dbReference>
<dbReference type="NCBIfam" id="TIGR01129">
    <property type="entry name" value="secD"/>
    <property type="match status" value="1"/>
</dbReference>
<reference evidence="13 14" key="1">
    <citation type="journal article" date="2016" name="Nat. Commun.">
        <title>Thousands of microbial genomes shed light on interconnected biogeochemical processes in an aquifer system.</title>
        <authorList>
            <person name="Anantharaman K."/>
            <person name="Brown C.T."/>
            <person name="Hug L.A."/>
            <person name="Sharon I."/>
            <person name="Castelle C.J."/>
            <person name="Probst A.J."/>
            <person name="Thomas B.C."/>
            <person name="Singh A."/>
            <person name="Wilkins M.J."/>
            <person name="Karaoz U."/>
            <person name="Brodie E.L."/>
            <person name="Williams K.H."/>
            <person name="Hubbard S.S."/>
            <person name="Banfield J.F."/>
        </authorList>
    </citation>
    <scope>NUCLEOTIDE SEQUENCE [LARGE SCALE GENOMIC DNA]</scope>
</reference>
<keyword evidence="7 9" id="KW-0811">Translocation</keyword>
<comment type="caution">
    <text evidence="9">Lacks conserved residue(s) required for the propagation of feature annotation.</text>
</comment>
<evidence type="ECO:0000256" key="6">
    <source>
        <dbReference type="ARBA" id="ARBA00022989"/>
    </source>
</evidence>
<dbReference type="InterPro" id="IPR055344">
    <property type="entry name" value="SecD_SecF_C_bact"/>
</dbReference>
<dbReference type="Pfam" id="PF22599">
    <property type="entry name" value="SecDF_P1_head"/>
    <property type="match status" value="1"/>
</dbReference>
<dbReference type="InterPro" id="IPR022813">
    <property type="entry name" value="SecD/SecF_arch_bac"/>
</dbReference>
<dbReference type="GO" id="GO:0005886">
    <property type="term" value="C:plasma membrane"/>
    <property type="evidence" value="ECO:0007669"/>
    <property type="project" value="UniProtKB-SubCell"/>
</dbReference>
<gene>
    <name evidence="9" type="primary">secD</name>
    <name evidence="13" type="ORF">A3K06_00220</name>
</gene>
<keyword evidence="8 9" id="KW-0472">Membrane</keyword>
<keyword evidence="2 9" id="KW-0813">Transport</keyword>
<dbReference type="InterPro" id="IPR048631">
    <property type="entry name" value="SecD_1st"/>
</dbReference>
<dbReference type="InterPro" id="IPR048634">
    <property type="entry name" value="SecD_SecF_C"/>
</dbReference>
<dbReference type="FunFam" id="1.20.1640.10:FF:000004">
    <property type="entry name" value="Protein translocase subunit SecD"/>
    <property type="match status" value="1"/>
</dbReference>
<feature type="transmembrane region" description="Helical" evidence="9">
    <location>
        <begin position="391"/>
        <end position="411"/>
    </location>
</feature>
<keyword evidence="4 9" id="KW-0812">Transmembrane</keyword>
<dbReference type="InterPro" id="IPR001036">
    <property type="entry name" value="Acrflvin-R"/>
</dbReference>
<dbReference type="Pfam" id="PF07549">
    <property type="entry name" value="Sec_GG"/>
    <property type="match status" value="1"/>
</dbReference>
<protein>
    <recommendedName>
        <fullName evidence="9">Protein translocase subunit SecD</fullName>
    </recommendedName>
</protein>
<dbReference type="PANTHER" id="PTHR30081">
    <property type="entry name" value="PROTEIN-EXPORT MEMBRANE PROTEIN SEC"/>
    <property type="match status" value="1"/>
</dbReference>
<accession>A0A1F5NF32</accession>
<evidence type="ECO:0000313" key="13">
    <source>
        <dbReference type="EMBL" id="OGE76225.1"/>
    </source>
</evidence>
<dbReference type="EMBL" id="MFEG01000014">
    <property type="protein sequence ID" value="OGE76225.1"/>
    <property type="molecule type" value="Genomic_DNA"/>
</dbReference>
<comment type="subunit">
    <text evidence="9">Forms a complex with SecF. Part of the essential Sec protein translocation apparatus which comprises SecA, SecYEG and auxiliary proteins SecDF. Other proteins may also be involved.</text>
</comment>
<dbReference type="InterPro" id="IPR022646">
    <property type="entry name" value="SecD/SecF_CS"/>
</dbReference>
<feature type="domain" description="Protein export membrane protein SecD/SecF C-terminal" evidence="10">
    <location>
        <begin position="245"/>
        <end position="414"/>
    </location>
</feature>
<name>A0A1F5NF32_9BACT</name>
<evidence type="ECO:0000256" key="1">
    <source>
        <dbReference type="ARBA" id="ARBA00004651"/>
    </source>
</evidence>
<evidence type="ECO:0000256" key="2">
    <source>
        <dbReference type="ARBA" id="ARBA00022448"/>
    </source>
</evidence>
<organism evidence="13 14">
    <name type="scientific">Candidatus Doudnabacteria bacterium RIFCSPHIGHO2_01_52_17</name>
    <dbReference type="NCBI Taxonomy" id="1817820"/>
    <lineage>
        <taxon>Bacteria</taxon>
        <taxon>Candidatus Doudnaibacteriota</taxon>
    </lineage>
</organism>
<evidence type="ECO:0000256" key="8">
    <source>
        <dbReference type="ARBA" id="ARBA00023136"/>
    </source>
</evidence>
<dbReference type="Proteomes" id="UP000176547">
    <property type="component" value="Unassembled WGS sequence"/>
</dbReference>
<dbReference type="InterPro" id="IPR005791">
    <property type="entry name" value="SecD"/>
</dbReference>
<evidence type="ECO:0000256" key="7">
    <source>
        <dbReference type="ARBA" id="ARBA00023010"/>
    </source>
</evidence>
<dbReference type="Pfam" id="PF21760">
    <property type="entry name" value="SecD_1st"/>
    <property type="match status" value="1"/>
</dbReference>
<dbReference type="AlphaFoldDB" id="A0A1F5NF32"/>
<dbReference type="GO" id="GO:0043952">
    <property type="term" value="P:protein transport by the Sec complex"/>
    <property type="evidence" value="ECO:0007669"/>
    <property type="project" value="UniProtKB-UniRule"/>
</dbReference>
<keyword evidence="6 9" id="KW-1133">Transmembrane helix</keyword>
<feature type="transmembrane region" description="Helical" evidence="9">
    <location>
        <begin position="265"/>
        <end position="283"/>
    </location>
</feature>
<feature type="domain" description="Protein translocase subunit SecDF P1" evidence="11">
    <location>
        <begin position="68"/>
        <end position="126"/>
    </location>
</feature>
<comment type="function">
    <text evidence="9">Part of the Sec protein translocase complex. Interacts with the SecYEG preprotein conducting channel. SecDF uses the proton motive force (PMF) to complete protein translocation after the ATP-dependent function of SecA.</text>
</comment>
<feature type="domain" description="SecDF P1 head subdomain" evidence="12">
    <location>
        <begin position="145"/>
        <end position="242"/>
    </location>
</feature>
<evidence type="ECO:0000259" key="12">
    <source>
        <dbReference type="Pfam" id="PF22599"/>
    </source>
</evidence>
<dbReference type="Gene3D" id="3.30.70.3400">
    <property type="match status" value="1"/>
</dbReference>
<evidence type="ECO:0000259" key="11">
    <source>
        <dbReference type="Pfam" id="PF21760"/>
    </source>
</evidence>
<comment type="caution">
    <text evidence="13">The sequence shown here is derived from an EMBL/GenBank/DDBJ whole genome shotgun (WGS) entry which is preliminary data.</text>
</comment>
<dbReference type="GO" id="GO:0015450">
    <property type="term" value="F:protein-transporting ATPase activity"/>
    <property type="evidence" value="ECO:0007669"/>
    <property type="project" value="InterPro"/>
</dbReference>
<dbReference type="NCBIfam" id="TIGR00916">
    <property type="entry name" value="2A0604s01"/>
    <property type="match status" value="1"/>
</dbReference>